<dbReference type="CTD" id="20199699"/>
<gene>
    <name evidence="7" type="primary">20199699</name>
    <name evidence="6" type="ORF">HELRODRAFT_162670</name>
</gene>
<dbReference type="GO" id="GO:0005886">
    <property type="term" value="C:plasma membrane"/>
    <property type="evidence" value="ECO:0000318"/>
    <property type="project" value="GO_Central"/>
</dbReference>
<dbReference type="EMBL" id="AMQM01001141">
    <property type="status" value="NOT_ANNOTATED_CDS"/>
    <property type="molecule type" value="Genomic_DNA"/>
</dbReference>
<dbReference type="InterPro" id="IPR018499">
    <property type="entry name" value="Tetraspanin/Peripherin"/>
</dbReference>
<dbReference type="KEGG" id="hro:HELRODRAFT_162670"/>
<evidence type="ECO:0000313" key="8">
    <source>
        <dbReference type="Proteomes" id="UP000015101"/>
    </source>
</evidence>
<accession>T1ESZ9</accession>
<feature type="transmembrane region" description="Helical" evidence="5">
    <location>
        <begin position="24"/>
        <end position="44"/>
    </location>
</feature>
<reference evidence="8" key="1">
    <citation type="submission" date="2012-12" db="EMBL/GenBank/DDBJ databases">
        <authorList>
            <person name="Hellsten U."/>
            <person name="Grimwood J."/>
            <person name="Chapman J.A."/>
            <person name="Shapiro H."/>
            <person name="Aerts A."/>
            <person name="Otillar R.P."/>
            <person name="Terry A.Y."/>
            <person name="Boore J.L."/>
            <person name="Simakov O."/>
            <person name="Marletaz F."/>
            <person name="Cho S.-J."/>
            <person name="Edsinger-Gonzales E."/>
            <person name="Havlak P."/>
            <person name="Kuo D.-H."/>
            <person name="Larsson T."/>
            <person name="Lv J."/>
            <person name="Arendt D."/>
            <person name="Savage R."/>
            <person name="Osoegawa K."/>
            <person name="de Jong P."/>
            <person name="Lindberg D.R."/>
            <person name="Seaver E.C."/>
            <person name="Weisblat D.A."/>
            <person name="Putnam N.H."/>
            <person name="Grigoriev I.V."/>
            <person name="Rokhsar D.S."/>
        </authorList>
    </citation>
    <scope>NUCLEOTIDE SEQUENCE</scope>
</reference>
<dbReference type="OrthoDB" id="432835at2759"/>
<evidence type="ECO:0000313" key="7">
    <source>
        <dbReference type="EnsemblMetazoa" id="HelroP162670"/>
    </source>
</evidence>
<proteinExistence type="predicted"/>
<evidence type="ECO:0000256" key="5">
    <source>
        <dbReference type="SAM" id="Phobius"/>
    </source>
</evidence>
<evidence type="ECO:0008006" key="9">
    <source>
        <dbReference type="Google" id="ProtNLM"/>
    </source>
</evidence>
<comment type="subcellular location">
    <subcellularLocation>
        <location evidence="1">Membrane</location>
        <topology evidence="1">Multi-pass membrane protein</topology>
    </subcellularLocation>
</comment>
<dbReference type="EMBL" id="KB097143">
    <property type="protein sequence ID" value="ESN99175.1"/>
    <property type="molecule type" value="Genomic_DNA"/>
</dbReference>
<reference evidence="7" key="3">
    <citation type="submission" date="2015-06" db="UniProtKB">
        <authorList>
            <consortium name="EnsemblMetazoa"/>
        </authorList>
    </citation>
    <scope>IDENTIFICATION</scope>
</reference>
<dbReference type="InParanoid" id="T1ESZ9"/>
<reference evidence="6 8" key="2">
    <citation type="journal article" date="2013" name="Nature">
        <title>Insights into bilaterian evolution from three spiralian genomes.</title>
        <authorList>
            <person name="Simakov O."/>
            <person name="Marletaz F."/>
            <person name="Cho S.J."/>
            <person name="Edsinger-Gonzales E."/>
            <person name="Havlak P."/>
            <person name="Hellsten U."/>
            <person name="Kuo D.H."/>
            <person name="Larsson T."/>
            <person name="Lv J."/>
            <person name="Arendt D."/>
            <person name="Savage R."/>
            <person name="Osoegawa K."/>
            <person name="de Jong P."/>
            <person name="Grimwood J."/>
            <person name="Chapman J.A."/>
            <person name="Shapiro H."/>
            <person name="Aerts A."/>
            <person name="Otillar R.P."/>
            <person name="Terry A.Y."/>
            <person name="Boore J.L."/>
            <person name="Grigoriev I.V."/>
            <person name="Lindberg D.R."/>
            <person name="Seaver E.C."/>
            <person name="Weisblat D.A."/>
            <person name="Putnam N.H."/>
            <person name="Rokhsar D.S."/>
        </authorList>
    </citation>
    <scope>NUCLEOTIDE SEQUENCE</scope>
</reference>
<organism evidence="7 8">
    <name type="scientific">Helobdella robusta</name>
    <name type="common">Californian leech</name>
    <dbReference type="NCBI Taxonomy" id="6412"/>
    <lineage>
        <taxon>Eukaryota</taxon>
        <taxon>Metazoa</taxon>
        <taxon>Spiralia</taxon>
        <taxon>Lophotrochozoa</taxon>
        <taxon>Annelida</taxon>
        <taxon>Clitellata</taxon>
        <taxon>Hirudinea</taxon>
        <taxon>Rhynchobdellida</taxon>
        <taxon>Glossiphoniidae</taxon>
        <taxon>Helobdella</taxon>
    </lineage>
</organism>
<dbReference type="SUPFAM" id="SSF48652">
    <property type="entry name" value="Tetraspanin"/>
    <property type="match status" value="1"/>
</dbReference>
<protein>
    <recommendedName>
        <fullName evidence="9">Tetraspanin</fullName>
    </recommendedName>
</protein>
<evidence type="ECO:0000256" key="1">
    <source>
        <dbReference type="ARBA" id="ARBA00004141"/>
    </source>
</evidence>
<feature type="transmembrane region" description="Helical" evidence="5">
    <location>
        <begin position="95"/>
        <end position="120"/>
    </location>
</feature>
<dbReference type="RefSeq" id="XP_009023060.1">
    <property type="nucleotide sequence ID" value="XM_009024812.1"/>
</dbReference>
<dbReference type="Gene3D" id="1.10.1450.10">
    <property type="entry name" value="Tetraspanin"/>
    <property type="match status" value="1"/>
</dbReference>
<dbReference type="Pfam" id="PF00335">
    <property type="entry name" value="Tetraspanin"/>
    <property type="match status" value="1"/>
</dbReference>
<evidence type="ECO:0000313" key="6">
    <source>
        <dbReference type="EMBL" id="ESN99175.1"/>
    </source>
</evidence>
<feature type="transmembrane region" description="Helical" evidence="5">
    <location>
        <begin position="64"/>
        <end position="83"/>
    </location>
</feature>
<keyword evidence="8" id="KW-1185">Reference proteome</keyword>
<dbReference type="HOGENOM" id="CLU_964038_0_0_1"/>
<dbReference type="OMA" id="FVNITCE"/>
<keyword evidence="2 5" id="KW-0812">Transmembrane</keyword>
<dbReference type="EnsemblMetazoa" id="HelroT162670">
    <property type="protein sequence ID" value="HelroP162670"/>
    <property type="gene ID" value="HelroG162670"/>
</dbReference>
<evidence type="ECO:0000256" key="3">
    <source>
        <dbReference type="ARBA" id="ARBA00022989"/>
    </source>
</evidence>
<evidence type="ECO:0000256" key="4">
    <source>
        <dbReference type="ARBA" id="ARBA00023136"/>
    </source>
</evidence>
<evidence type="ECO:0000256" key="2">
    <source>
        <dbReference type="ARBA" id="ARBA00022692"/>
    </source>
</evidence>
<keyword evidence="4 5" id="KW-0472">Membrane</keyword>
<name>T1ESZ9_HELRO</name>
<dbReference type="GeneID" id="20199699"/>
<dbReference type="Proteomes" id="UP000015101">
    <property type="component" value="Unassembled WGS sequence"/>
</dbReference>
<feature type="transmembrane region" description="Helical" evidence="5">
    <location>
        <begin position="226"/>
        <end position="245"/>
    </location>
</feature>
<sequence>MEGNQIGIDDYEEGHGIVIVFTKFLIFLAGISAIAVNLTAHFEFGEYTQLFPEFKNAELTGELATFSGIMAFISIYGSLLYYIEDQPDYRQSTTIALQTFLIWDISLSLILFAFTFVVFYCYMTVDYIFDDGFFQVMADYQNKPELASLINSIQETYACCGNLNYTEWFYVQWTTEITAEIIAIPESCCNKVYAEFVNITCEWKTSYSHIYKLIPYKIGCLDVIKWWYAFYFLITTSLFILAFLCQATMFKGKRRTYSTMEKKRLIFQQGAMFQAAMEGGQGQELINDI</sequence>
<keyword evidence="3 5" id="KW-1133">Transmembrane helix</keyword>
<dbReference type="InterPro" id="IPR008952">
    <property type="entry name" value="Tetraspanin_EC2_sf"/>
</dbReference>
<dbReference type="AlphaFoldDB" id="T1ESZ9"/>